<keyword evidence="2 5" id="KW-0489">Methyltransferase</keyword>
<gene>
    <name evidence="5" type="ORF">PBI_INVENTUM_72</name>
</gene>
<evidence type="ECO:0000313" key="5">
    <source>
        <dbReference type="EMBL" id="AIK67687.1"/>
    </source>
</evidence>
<protein>
    <submittedName>
        <fullName evidence="5">DNA methylase</fullName>
    </submittedName>
</protein>
<dbReference type="Gene3D" id="3.40.50.150">
    <property type="entry name" value="Vaccinia Virus protein VP39"/>
    <property type="match status" value="1"/>
</dbReference>
<name>A0A076YJ61_9CAUD</name>
<dbReference type="PRINTS" id="PR00508">
    <property type="entry name" value="S21N4MTFRASE"/>
</dbReference>
<dbReference type="GO" id="GO:0003677">
    <property type="term" value="F:DNA binding"/>
    <property type="evidence" value="ECO:0007669"/>
    <property type="project" value="InterPro"/>
</dbReference>
<accession>A0A076YJ61</accession>
<dbReference type="GO" id="GO:0032259">
    <property type="term" value="P:methylation"/>
    <property type="evidence" value="ECO:0007669"/>
    <property type="project" value="UniProtKB-KW"/>
</dbReference>
<dbReference type="GO" id="GO:0009007">
    <property type="term" value="F:site-specific DNA-methyltransferase (adenine-specific) activity"/>
    <property type="evidence" value="ECO:0007669"/>
    <property type="project" value="TreeGrafter"/>
</dbReference>
<dbReference type="GeneID" id="23680135"/>
<feature type="domain" description="DNA methylase N-4/N-6" evidence="4">
    <location>
        <begin position="133"/>
        <end position="209"/>
    </location>
</feature>
<evidence type="ECO:0000256" key="1">
    <source>
        <dbReference type="ARBA" id="ARBA00006594"/>
    </source>
</evidence>
<dbReference type="GO" id="GO:0008170">
    <property type="term" value="F:N-methyltransferase activity"/>
    <property type="evidence" value="ECO:0007669"/>
    <property type="project" value="InterPro"/>
</dbReference>
<reference evidence="5 6" key="1">
    <citation type="submission" date="2014-06" db="EMBL/GenBank/DDBJ databases">
        <authorList>
            <person name="Karssen M.P."/>
            <person name="Best A."/>
            <person name="Stukey J."/>
            <person name="D'Addario T.J."/>
            <person name="Day A.S."/>
            <person name="Deeg C.E."/>
            <person name="Johnson L.E."/>
            <person name="Leonard B.R."/>
            <person name="Neilands D.A."/>
            <person name="Owens N.D."/>
            <person name="Schuman J.A."/>
            <person name="Stukel M.G."/>
            <person name="Tans L.M."/>
            <person name="Thomas M.K."/>
            <person name="Ulmer M.R."/>
            <person name="VanWynen C.M."/>
            <person name="Vessells D.W."/>
            <person name="Viveen V.D."/>
            <person name="Weiss M.P."/>
            <person name="Anders K.R."/>
            <person name="Braun M.A."/>
            <person name="Delesalle V.A."/>
            <person name="Hughes L.E."/>
            <person name="Ware V.C."/>
            <person name="Bradley K.W."/>
            <person name="Barker L.P."/>
            <person name="Asai D.J."/>
            <person name="Bowman C.A."/>
            <person name="Russell D.A."/>
            <person name="Pope W.H."/>
            <person name="Jacobs-Sera D."/>
            <person name="Hendrix R.W."/>
            <person name="Hatfull G.F."/>
        </authorList>
    </citation>
    <scope>NUCLEOTIDE SEQUENCE [LARGE SCALE GENOMIC DNA]</scope>
</reference>
<comment type="similarity">
    <text evidence="1">Belongs to the N(4)/N(6)-methyltransferase family.</text>
</comment>
<proteinExistence type="inferred from homology"/>
<evidence type="ECO:0000256" key="3">
    <source>
        <dbReference type="ARBA" id="ARBA00022679"/>
    </source>
</evidence>
<dbReference type="RefSeq" id="YP_009125353.1">
    <property type="nucleotide sequence ID" value="NC_026596.1"/>
</dbReference>
<dbReference type="OrthoDB" id="3832at10239"/>
<dbReference type="PANTHER" id="PTHR13370">
    <property type="entry name" value="RNA METHYLASE-RELATED"/>
    <property type="match status" value="1"/>
</dbReference>
<dbReference type="InterPro" id="IPR002052">
    <property type="entry name" value="DNA_methylase_N6_adenine_CS"/>
</dbReference>
<evidence type="ECO:0000259" key="4">
    <source>
        <dbReference type="Pfam" id="PF01555"/>
    </source>
</evidence>
<keyword evidence="6" id="KW-1185">Reference proteome</keyword>
<dbReference type="EMBL" id="KM066034">
    <property type="protein sequence ID" value="AIK67687.1"/>
    <property type="molecule type" value="Genomic_DNA"/>
</dbReference>
<dbReference type="InterPro" id="IPR002941">
    <property type="entry name" value="DNA_methylase_N4/N6"/>
</dbReference>
<dbReference type="KEGG" id="vg:23680135"/>
<dbReference type="REBASE" id="342365">
    <property type="entry name" value="M.MphInvORF72P"/>
</dbReference>
<dbReference type="PROSITE" id="PS00092">
    <property type="entry name" value="N6_MTASE"/>
    <property type="match status" value="1"/>
</dbReference>
<dbReference type="SUPFAM" id="SSF53335">
    <property type="entry name" value="S-adenosyl-L-methionine-dependent methyltransferases"/>
    <property type="match status" value="1"/>
</dbReference>
<dbReference type="InterPro" id="IPR001091">
    <property type="entry name" value="RM_Methyltransferase"/>
</dbReference>
<organism evidence="5 6">
    <name type="scientific">Mycobacterium phage Inventum</name>
    <dbReference type="NCBI Taxonomy" id="1527580"/>
    <lineage>
        <taxon>Viruses</taxon>
        <taxon>Duplodnaviria</taxon>
        <taxon>Heunggongvirae</taxon>
        <taxon>Uroviricota</taxon>
        <taxon>Caudoviricetes</taxon>
        <taxon>Gracegardnervirinae</taxon>
        <taxon>Cheoctovirus</taxon>
        <taxon>Cheoctovirus inventum</taxon>
    </lineage>
</organism>
<dbReference type="Proteomes" id="UP000201872">
    <property type="component" value="Segment"/>
</dbReference>
<evidence type="ECO:0000313" key="6">
    <source>
        <dbReference type="Proteomes" id="UP000201872"/>
    </source>
</evidence>
<sequence length="222" mass="24155">MSDRNHPYYQDDQVTLYHGDCLEITEWLAADVLVTDPPYGMSYQSGQRAEKFQAIAGDKDVQCRDRALAVWGTERPAAVFGTWRVAKPANVRQCLIWDKRGAGPGMGDLTTAFGTSHEEIYLIGHWAKRSTRRGSVITTESSPSALTSRIGHPTPKPIGLMETIIAAAPEGVVADPFAGSGSTLVAARNLGRRAIGVELEERYCEIAAKRLDQMCLDFGGAS</sequence>
<evidence type="ECO:0000256" key="2">
    <source>
        <dbReference type="ARBA" id="ARBA00022603"/>
    </source>
</evidence>
<dbReference type="PANTHER" id="PTHR13370:SF3">
    <property type="entry name" value="TRNA (GUANINE(10)-N2)-METHYLTRANSFERASE HOMOLOG"/>
    <property type="match status" value="1"/>
</dbReference>
<dbReference type="InterPro" id="IPR029063">
    <property type="entry name" value="SAM-dependent_MTases_sf"/>
</dbReference>
<keyword evidence="3" id="KW-0808">Transferase</keyword>
<dbReference type="Pfam" id="PF01555">
    <property type="entry name" value="N6_N4_Mtase"/>
    <property type="match status" value="1"/>
</dbReference>